<gene>
    <name evidence="2" type="ORF">GWK16_19335</name>
</gene>
<evidence type="ECO:0000256" key="1">
    <source>
        <dbReference type="SAM" id="Phobius"/>
    </source>
</evidence>
<dbReference type="Proteomes" id="UP000548582">
    <property type="component" value="Unassembled WGS sequence"/>
</dbReference>
<evidence type="ECO:0000313" key="3">
    <source>
        <dbReference type="Proteomes" id="UP000548582"/>
    </source>
</evidence>
<feature type="transmembrane region" description="Helical" evidence="1">
    <location>
        <begin position="214"/>
        <end position="235"/>
    </location>
</feature>
<keyword evidence="1" id="KW-0812">Transmembrane</keyword>
<keyword evidence="3" id="KW-1185">Reference proteome</keyword>
<dbReference type="AlphaFoldDB" id="A0A848EG42"/>
<organism evidence="2 3">
    <name type="scientific">Neoroseomonas marina</name>
    <dbReference type="NCBI Taxonomy" id="1232220"/>
    <lineage>
        <taxon>Bacteria</taxon>
        <taxon>Pseudomonadati</taxon>
        <taxon>Pseudomonadota</taxon>
        <taxon>Alphaproteobacteria</taxon>
        <taxon>Acetobacterales</taxon>
        <taxon>Acetobacteraceae</taxon>
        <taxon>Neoroseomonas</taxon>
    </lineage>
</organism>
<sequence>MPSETAPTLSRPEGASARTTELRGLVDNATPDRLYGWVWNASAPDERVVVEIRLGSEVVFRTVADFARPDLAKAGIGDGCHAFEIPLQPEWIRRRADLAVLARAADGTEMPVPVRIPRPAAEEQPLSDGGLQRAVEAVAAGQRRLHEDIRSIAARVPEGGDRGQLDSLLRTQGQLAEKVETLTLWMTRLDERLAALPTPAPAVRPRRRQGGWTIVLVLVLVAAGVAALAVAGGLAR</sequence>
<accession>A0A848EG42</accession>
<dbReference type="EMBL" id="JABBKX010000008">
    <property type="protein sequence ID" value="NMJ43411.1"/>
    <property type="molecule type" value="Genomic_DNA"/>
</dbReference>
<protein>
    <submittedName>
        <fullName evidence="2">Uncharacterized protein</fullName>
    </submittedName>
</protein>
<evidence type="ECO:0000313" key="2">
    <source>
        <dbReference type="EMBL" id="NMJ43411.1"/>
    </source>
</evidence>
<name>A0A848EG42_9PROT</name>
<dbReference type="RefSeq" id="WP_170055620.1">
    <property type="nucleotide sequence ID" value="NZ_JABBKX010000008.1"/>
</dbReference>
<comment type="caution">
    <text evidence="2">The sequence shown here is derived from an EMBL/GenBank/DDBJ whole genome shotgun (WGS) entry which is preliminary data.</text>
</comment>
<keyword evidence="1" id="KW-0472">Membrane</keyword>
<proteinExistence type="predicted"/>
<keyword evidence="1" id="KW-1133">Transmembrane helix</keyword>
<reference evidence="2 3" key="1">
    <citation type="submission" date="2020-03" db="EMBL/GenBank/DDBJ databases">
        <authorList>
            <person name="Sun Q."/>
        </authorList>
    </citation>
    <scope>NUCLEOTIDE SEQUENCE [LARGE SCALE GENOMIC DNA]</scope>
    <source>
        <strain evidence="2 3">JC162</strain>
    </source>
</reference>